<protein>
    <submittedName>
        <fullName evidence="1">Uncharacterized protein</fullName>
    </submittedName>
</protein>
<dbReference type="EMBL" id="ML208266">
    <property type="protein sequence ID" value="TFK74745.1"/>
    <property type="molecule type" value="Genomic_DNA"/>
</dbReference>
<organism evidence="1 2">
    <name type="scientific">Pluteus cervinus</name>
    <dbReference type="NCBI Taxonomy" id="181527"/>
    <lineage>
        <taxon>Eukaryota</taxon>
        <taxon>Fungi</taxon>
        <taxon>Dikarya</taxon>
        <taxon>Basidiomycota</taxon>
        <taxon>Agaricomycotina</taxon>
        <taxon>Agaricomycetes</taxon>
        <taxon>Agaricomycetidae</taxon>
        <taxon>Agaricales</taxon>
        <taxon>Pluteineae</taxon>
        <taxon>Pluteaceae</taxon>
        <taxon>Pluteus</taxon>
    </lineage>
</organism>
<keyword evidence="2" id="KW-1185">Reference proteome</keyword>
<gene>
    <name evidence="1" type="ORF">BDN72DRAFT_629669</name>
</gene>
<accession>A0ACD3BA79</accession>
<proteinExistence type="predicted"/>
<evidence type="ECO:0000313" key="2">
    <source>
        <dbReference type="Proteomes" id="UP000308600"/>
    </source>
</evidence>
<reference evidence="1 2" key="1">
    <citation type="journal article" date="2019" name="Nat. Ecol. Evol.">
        <title>Megaphylogeny resolves global patterns of mushroom evolution.</title>
        <authorList>
            <person name="Varga T."/>
            <person name="Krizsan K."/>
            <person name="Foldi C."/>
            <person name="Dima B."/>
            <person name="Sanchez-Garcia M."/>
            <person name="Sanchez-Ramirez S."/>
            <person name="Szollosi G.J."/>
            <person name="Szarkandi J.G."/>
            <person name="Papp V."/>
            <person name="Albert L."/>
            <person name="Andreopoulos W."/>
            <person name="Angelini C."/>
            <person name="Antonin V."/>
            <person name="Barry K.W."/>
            <person name="Bougher N.L."/>
            <person name="Buchanan P."/>
            <person name="Buyck B."/>
            <person name="Bense V."/>
            <person name="Catcheside P."/>
            <person name="Chovatia M."/>
            <person name="Cooper J."/>
            <person name="Damon W."/>
            <person name="Desjardin D."/>
            <person name="Finy P."/>
            <person name="Geml J."/>
            <person name="Haridas S."/>
            <person name="Hughes K."/>
            <person name="Justo A."/>
            <person name="Karasinski D."/>
            <person name="Kautmanova I."/>
            <person name="Kiss B."/>
            <person name="Kocsube S."/>
            <person name="Kotiranta H."/>
            <person name="LaButti K.M."/>
            <person name="Lechner B.E."/>
            <person name="Liimatainen K."/>
            <person name="Lipzen A."/>
            <person name="Lukacs Z."/>
            <person name="Mihaltcheva S."/>
            <person name="Morgado L.N."/>
            <person name="Niskanen T."/>
            <person name="Noordeloos M.E."/>
            <person name="Ohm R.A."/>
            <person name="Ortiz-Santana B."/>
            <person name="Ovrebo C."/>
            <person name="Racz N."/>
            <person name="Riley R."/>
            <person name="Savchenko A."/>
            <person name="Shiryaev A."/>
            <person name="Soop K."/>
            <person name="Spirin V."/>
            <person name="Szebenyi C."/>
            <person name="Tomsovsky M."/>
            <person name="Tulloss R.E."/>
            <person name="Uehling J."/>
            <person name="Grigoriev I.V."/>
            <person name="Vagvolgyi C."/>
            <person name="Papp T."/>
            <person name="Martin F.M."/>
            <person name="Miettinen O."/>
            <person name="Hibbett D.S."/>
            <person name="Nagy L.G."/>
        </authorList>
    </citation>
    <scope>NUCLEOTIDE SEQUENCE [LARGE SCALE GENOMIC DNA]</scope>
    <source>
        <strain evidence="1 2">NL-1719</strain>
    </source>
</reference>
<sequence>MERSVEKRWTIAMVDEVAWGVGWGPEGDQVTPMTENEEDEFEQIPPTRKSSAAPSRSQSRHKPSRRRFDDDHGGDDADVFPETPEWQMEDTMRSRSAMEAASRRSTSRVERSMSRAPITSSRRHSRVRAAPTSRAASPPPSSATFNKKLSVDPSLPSPTTSSSSTTSSSASSPFDDSSFLGMSPLPFPHIKTTTTTTGTGAAVERGRRAKPQYYSHSRSPSPSIPPSTPVDLSSSLSSVVRFTSPDPASRQRESSRGRRRRGVMYEQHQQHPHPRSRQRRGVQPFQPGVGQLLSSTTDALEELDVLDERGGWNEEGESDVDEKEHEKDEGEEEEGILSPLRDLRETDEWVQVHHEHDLHHHEHHHDEHESVGPLPNTRRRVSPVRRTRTGHGRHRRPESTPPAMMKVPSPSGWSSSLLSSSYAGYSATTSSSRYYHAQKGRQGQGHGHGWGGHHRYRQPSPPPPPTPCLLVQMPSWMESSSQMQGQSQTHLGGRGRSEKRGGGFDDGASPNIGGNANSGNAQQQWGRVGRVGGRSGIVRSRSLGYEPRKEEAYLLRCV</sequence>
<name>A0ACD3BA79_9AGAR</name>
<evidence type="ECO:0000313" key="1">
    <source>
        <dbReference type="EMBL" id="TFK74745.1"/>
    </source>
</evidence>
<dbReference type="Proteomes" id="UP000308600">
    <property type="component" value="Unassembled WGS sequence"/>
</dbReference>